<keyword evidence="4" id="KW-1185">Reference proteome</keyword>
<gene>
    <name evidence="3" type="ORF">GKJPGBOP_05191</name>
</gene>
<reference evidence="3 4" key="1">
    <citation type="submission" date="2018-11" db="EMBL/GenBank/DDBJ databases">
        <title>Whole genome sequence of Streptomyces paromomycinus NBRC 15454(T).</title>
        <authorList>
            <person name="Komaki H."/>
            <person name="Tamura T."/>
        </authorList>
    </citation>
    <scope>NUCLEOTIDE SEQUENCE [LARGE SCALE GENOMIC DNA]</scope>
    <source>
        <strain evidence="3 4">NBRC 15454</strain>
    </source>
</reference>
<dbReference type="Proteomes" id="UP000286746">
    <property type="component" value="Unassembled WGS sequence"/>
</dbReference>
<organism evidence="3 4">
    <name type="scientific">Streptomyces paromomycinus</name>
    <name type="common">Streptomyces rimosus subsp. paromomycinus</name>
    <dbReference type="NCBI Taxonomy" id="92743"/>
    <lineage>
        <taxon>Bacteria</taxon>
        <taxon>Bacillati</taxon>
        <taxon>Actinomycetota</taxon>
        <taxon>Actinomycetes</taxon>
        <taxon>Kitasatosporales</taxon>
        <taxon>Streptomycetaceae</taxon>
        <taxon>Streptomyces</taxon>
    </lineage>
</organism>
<evidence type="ECO:0000256" key="1">
    <source>
        <dbReference type="SAM" id="SignalP"/>
    </source>
</evidence>
<sequence>MRKRPLTVAALAVLALSGGLVACDDPRVDALHAKCATKNLKWKVTVLKKKARTTHREGRLSAVNTGSGKCVFGGYPAFRVFLGKGPFANGVGQGRTRPVGLPSGGSVVIDFRYRDPAGAGPALGDCFTNGHAVAAAPRDTGNDAMAPIQDEKGRETGMDVCGDVIRMAPPRAAAG</sequence>
<dbReference type="AlphaFoldDB" id="A0A401W861"/>
<comment type="caution">
    <text evidence="3">The sequence shown here is derived from an EMBL/GenBank/DDBJ whole genome shotgun (WGS) entry which is preliminary data.</text>
</comment>
<proteinExistence type="predicted"/>
<feature type="domain" description="DUF4232" evidence="2">
    <location>
        <begin position="35"/>
        <end position="165"/>
    </location>
</feature>
<evidence type="ECO:0000313" key="4">
    <source>
        <dbReference type="Proteomes" id="UP000286746"/>
    </source>
</evidence>
<evidence type="ECO:0000313" key="3">
    <source>
        <dbReference type="EMBL" id="GCD45462.1"/>
    </source>
</evidence>
<protein>
    <recommendedName>
        <fullName evidence="2">DUF4232 domain-containing protein</fullName>
    </recommendedName>
</protein>
<dbReference type="RefSeq" id="WP_246177535.1">
    <property type="nucleotide sequence ID" value="NZ_BHZD01000001.1"/>
</dbReference>
<dbReference type="EMBL" id="BHZD01000001">
    <property type="protein sequence ID" value="GCD45462.1"/>
    <property type="molecule type" value="Genomic_DNA"/>
</dbReference>
<keyword evidence="1" id="KW-0732">Signal</keyword>
<feature type="signal peptide" evidence="1">
    <location>
        <begin position="1"/>
        <end position="22"/>
    </location>
</feature>
<dbReference type="InterPro" id="IPR025326">
    <property type="entry name" value="DUF4232"/>
</dbReference>
<evidence type="ECO:0000259" key="2">
    <source>
        <dbReference type="Pfam" id="PF14016"/>
    </source>
</evidence>
<feature type="chain" id="PRO_5039202174" description="DUF4232 domain-containing protein" evidence="1">
    <location>
        <begin position="23"/>
        <end position="175"/>
    </location>
</feature>
<dbReference type="Pfam" id="PF14016">
    <property type="entry name" value="DUF4232"/>
    <property type="match status" value="1"/>
</dbReference>
<dbReference type="PROSITE" id="PS51257">
    <property type="entry name" value="PROKAR_LIPOPROTEIN"/>
    <property type="match status" value="1"/>
</dbReference>
<accession>A0A401W861</accession>
<name>A0A401W861_STREY</name>